<feature type="compositionally biased region" description="Low complexity" evidence="1">
    <location>
        <begin position="243"/>
        <end position="256"/>
    </location>
</feature>
<evidence type="ECO:0000313" key="2">
    <source>
        <dbReference type="EnsemblMetazoa" id="ACOM027254-PA.1"/>
    </source>
</evidence>
<feature type="region of interest" description="Disordered" evidence="1">
    <location>
        <begin position="216"/>
        <end position="261"/>
    </location>
</feature>
<protein>
    <submittedName>
        <fullName evidence="2">Uncharacterized protein</fullName>
    </submittedName>
</protein>
<dbReference type="EnsemblMetazoa" id="ACOM027254-RA">
    <property type="protein sequence ID" value="ACOM027254-PA.1"/>
    <property type="gene ID" value="ACOM027254"/>
</dbReference>
<name>A0A8W7P8V0_ANOCL</name>
<accession>A0A8W7P8V0</accession>
<reference evidence="2" key="1">
    <citation type="submission" date="2022-08" db="UniProtKB">
        <authorList>
            <consortium name="EnsemblMetazoa"/>
        </authorList>
    </citation>
    <scope>IDENTIFICATION</scope>
</reference>
<dbReference type="AlphaFoldDB" id="A0A8W7P8V0"/>
<dbReference type="Proteomes" id="UP000075882">
    <property type="component" value="Unassembled WGS sequence"/>
</dbReference>
<proteinExistence type="predicted"/>
<dbReference type="VEuPathDB" id="VectorBase:ACON2_039219"/>
<evidence type="ECO:0000256" key="1">
    <source>
        <dbReference type="SAM" id="MobiDB-lite"/>
    </source>
</evidence>
<sequence length="288" mass="31531">LARRTNSPPPSKILLFTCGAVIKFRAKSESQNRGRVSNSWQCVLVPKIIIPNHANTMKWMILSCLVIAALMMHAGDAAPRYQVLEPRDGYVPVYIRLGDQPLADINPELAAAFREPVARISRAELAQALQADQGVAHSSSLVDSHSASDEHKKVLLADARPDKYKDYPKKGGYVPVYVRYPNQKLGAISPELAAAFQESSGRSSRGKLIQELNRPVRFSSESSSDEELHNDITAKPKAVKVDSISSESNSNSNESISNEKEAKEAIKELLKQMNKISKAAAAAKTKKA</sequence>
<organism evidence="2">
    <name type="scientific">Anopheles coluzzii</name>
    <name type="common">African malaria mosquito</name>
    <dbReference type="NCBI Taxonomy" id="1518534"/>
    <lineage>
        <taxon>Eukaryota</taxon>
        <taxon>Metazoa</taxon>
        <taxon>Ecdysozoa</taxon>
        <taxon>Arthropoda</taxon>
        <taxon>Hexapoda</taxon>
        <taxon>Insecta</taxon>
        <taxon>Pterygota</taxon>
        <taxon>Neoptera</taxon>
        <taxon>Endopterygota</taxon>
        <taxon>Diptera</taxon>
        <taxon>Nematocera</taxon>
        <taxon>Culicoidea</taxon>
        <taxon>Culicidae</taxon>
        <taxon>Anophelinae</taxon>
        <taxon>Anopheles</taxon>
    </lineage>
</organism>